<protein>
    <submittedName>
        <fullName evidence="2">Uncharacterized protein</fullName>
    </submittedName>
</protein>
<dbReference type="Proteomes" id="UP000235672">
    <property type="component" value="Unassembled WGS sequence"/>
</dbReference>
<feature type="signal peptide" evidence="1">
    <location>
        <begin position="1"/>
        <end position="24"/>
    </location>
</feature>
<organism evidence="2 3">
    <name type="scientific">Hyaloscypha hepaticicola</name>
    <dbReference type="NCBI Taxonomy" id="2082293"/>
    <lineage>
        <taxon>Eukaryota</taxon>
        <taxon>Fungi</taxon>
        <taxon>Dikarya</taxon>
        <taxon>Ascomycota</taxon>
        <taxon>Pezizomycotina</taxon>
        <taxon>Leotiomycetes</taxon>
        <taxon>Helotiales</taxon>
        <taxon>Hyaloscyphaceae</taxon>
        <taxon>Hyaloscypha</taxon>
    </lineage>
</organism>
<dbReference type="AlphaFoldDB" id="A0A2J6PHK3"/>
<evidence type="ECO:0000313" key="2">
    <source>
        <dbReference type="EMBL" id="PMD13500.1"/>
    </source>
</evidence>
<evidence type="ECO:0000256" key="1">
    <source>
        <dbReference type="SAM" id="SignalP"/>
    </source>
</evidence>
<keyword evidence="3" id="KW-1185">Reference proteome</keyword>
<dbReference type="EMBL" id="KZ613530">
    <property type="protein sequence ID" value="PMD13500.1"/>
    <property type="molecule type" value="Genomic_DNA"/>
</dbReference>
<accession>A0A2J6PHK3</accession>
<sequence>MFCSSQYFLHLLPFLLQNISACLTKELVLISATLVGLKSGRSWLKIPSSEGLQVCDQEKTEISGLISQLCALPMFTSILDLAEQ</sequence>
<gene>
    <name evidence="2" type="ORF">NA56DRAFT_651659</name>
</gene>
<proteinExistence type="predicted"/>
<feature type="chain" id="PRO_5014327116" evidence="1">
    <location>
        <begin position="25"/>
        <end position="84"/>
    </location>
</feature>
<reference evidence="2 3" key="1">
    <citation type="submission" date="2016-05" db="EMBL/GenBank/DDBJ databases">
        <title>A degradative enzymes factory behind the ericoid mycorrhizal symbiosis.</title>
        <authorList>
            <consortium name="DOE Joint Genome Institute"/>
            <person name="Martino E."/>
            <person name="Morin E."/>
            <person name="Grelet G."/>
            <person name="Kuo A."/>
            <person name="Kohler A."/>
            <person name="Daghino S."/>
            <person name="Barry K."/>
            <person name="Choi C."/>
            <person name="Cichocki N."/>
            <person name="Clum A."/>
            <person name="Copeland A."/>
            <person name="Hainaut M."/>
            <person name="Haridas S."/>
            <person name="Labutti K."/>
            <person name="Lindquist E."/>
            <person name="Lipzen A."/>
            <person name="Khouja H.-R."/>
            <person name="Murat C."/>
            <person name="Ohm R."/>
            <person name="Olson A."/>
            <person name="Spatafora J."/>
            <person name="Veneault-Fourrey C."/>
            <person name="Henrissat B."/>
            <person name="Grigoriev I."/>
            <person name="Martin F."/>
            <person name="Perotto S."/>
        </authorList>
    </citation>
    <scope>NUCLEOTIDE SEQUENCE [LARGE SCALE GENOMIC DNA]</scope>
    <source>
        <strain evidence="2 3">UAMH 7357</strain>
    </source>
</reference>
<name>A0A2J6PHK3_9HELO</name>
<keyword evidence="1" id="KW-0732">Signal</keyword>
<evidence type="ECO:0000313" key="3">
    <source>
        <dbReference type="Proteomes" id="UP000235672"/>
    </source>
</evidence>